<evidence type="ECO:0000256" key="6">
    <source>
        <dbReference type="ARBA" id="ARBA00022692"/>
    </source>
</evidence>
<protein>
    <recommendedName>
        <fullName evidence="4">cytochrome-c oxidase</fullName>
        <ecNumber evidence="4">7.1.1.9</ecNumber>
    </recommendedName>
    <alternativeName>
        <fullName evidence="14">Cytochrome aa3 subunit 2</fullName>
    </alternativeName>
</protein>
<dbReference type="GO" id="GO:0042773">
    <property type="term" value="P:ATP synthesis coupled electron transport"/>
    <property type="evidence" value="ECO:0007669"/>
    <property type="project" value="TreeGrafter"/>
</dbReference>
<comment type="subcellular location">
    <subcellularLocation>
        <location evidence="2">Membrane</location>
        <topology evidence="2">Multi-pass membrane protein</topology>
    </subcellularLocation>
</comment>
<comment type="similarity">
    <text evidence="3">Belongs to the cytochrome c oxidase subunit 2 family.</text>
</comment>
<dbReference type="SUPFAM" id="SSF49503">
    <property type="entry name" value="Cupredoxins"/>
    <property type="match status" value="1"/>
</dbReference>
<comment type="function">
    <text evidence="13">Subunits I and II form the functional core of the enzyme complex. Electrons originating in cytochrome c are transferred via heme a and Cu(A) to the binuclear center formed by heme a3 and Cu(B).</text>
</comment>
<keyword evidence="7" id="KW-0479">Metal-binding</keyword>
<comment type="cofactor">
    <cofactor evidence="1">
        <name>heme</name>
        <dbReference type="ChEBI" id="CHEBI:30413"/>
    </cofactor>
</comment>
<evidence type="ECO:0000256" key="12">
    <source>
        <dbReference type="ARBA" id="ARBA00023136"/>
    </source>
</evidence>
<evidence type="ECO:0000313" key="20">
    <source>
        <dbReference type="Proteomes" id="UP000192601"/>
    </source>
</evidence>
<dbReference type="GO" id="GO:0016020">
    <property type="term" value="C:membrane"/>
    <property type="evidence" value="ECO:0007669"/>
    <property type="project" value="UniProtKB-SubCell"/>
</dbReference>
<dbReference type="SUPFAM" id="SSF81464">
    <property type="entry name" value="Cytochrome c oxidase subunit II-like, transmembrane region"/>
    <property type="match status" value="1"/>
</dbReference>
<dbReference type="PANTHER" id="PTHR22888:SF9">
    <property type="entry name" value="CYTOCHROME C OXIDASE SUBUNIT 2"/>
    <property type="match status" value="1"/>
</dbReference>
<dbReference type="PROSITE" id="PS00078">
    <property type="entry name" value="COX2"/>
    <property type="match status" value="1"/>
</dbReference>
<dbReference type="EMBL" id="MVIJ01000061">
    <property type="protein sequence ID" value="ORB69497.1"/>
    <property type="molecule type" value="Genomic_DNA"/>
</dbReference>
<dbReference type="GO" id="GO:0005507">
    <property type="term" value="F:copper ion binding"/>
    <property type="evidence" value="ECO:0007669"/>
    <property type="project" value="InterPro"/>
</dbReference>
<evidence type="ECO:0000259" key="18">
    <source>
        <dbReference type="PROSITE" id="PS50857"/>
    </source>
</evidence>
<comment type="caution">
    <text evidence="19">The sequence shown here is derived from an EMBL/GenBank/DDBJ whole genome shotgun (WGS) entry which is preliminary data.</text>
</comment>
<feature type="compositionally biased region" description="Low complexity" evidence="16">
    <location>
        <begin position="13"/>
        <end position="23"/>
    </location>
</feature>
<dbReference type="EC" id="7.1.1.9" evidence="4"/>
<evidence type="ECO:0000256" key="9">
    <source>
        <dbReference type="ARBA" id="ARBA00022982"/>
    </source>
</evidence>
<dbReference type="InterPro" id="IPR036257">
    <property type="entry name" value="Cyt_c_oxidase_su2_TM_sf"/>
</dbReference>
<keyword evidence="6 17" id="KW-0812">Transmembrane</keyword>
<organism evidence="19 20">
    <name type="scientific">Mycobacterium scrofulaceum</name>
    <dbReference type="NCBI Taxonomy" id="1783"/>
    <lineage>
        <taxon>Bacteria</taxon>
        <taxon>Bacillati</taxon>
        <taxon>Actinomycetota</taxon>
        <taxon>Actinomycetes</taxon>
        <taxon>Mycobacteriales</taxon>
        <taxon>Mycobacteriaceae</taxon>
        <taxon>Mycobacterium</taxon>
    </lineage>
</organism>
<dbReference type="InterPro" id="IPR002429">
    <property type="entry name" value="CcO_II-like_C"/>
</dbReference>
<dbReference type="Gene3D" id="2.60.40.420">
    <property type="entry name" value="Cupredoxins - blue copper proteins"/>
    <property type="match status" value="1"/>
</dbReference>
<evidence type="ECO:0000313" key="19">
    <source>
        <dbReference type="EMBL" id="ORB69497.1"/>
    </source>
</evidence>
<evidence type="ECO:0000256" key="11">
    <source>
        <dbReference type="ARBA" id="ARBA00023008"/>
    </source>
</evidence>
<dbReference type="PANTHER" id="PTHR22888">
    <property type="entry name" value="CYTOCHROME C OXIDASE, SUBUNIT II"/>
    <property type="match status" value="1"/>
</dbReference>
<proteinExistence type="inferred from homology"/>
<gene>
    <name evidence="19" type="ORF">BST44_25550</name>
</gene>
<feature type="transmembrane region" description="Helical" evidence="17">
    <location>
        <begin position="124"/>
        <end position="144"/>
    </location>
</feature>
<dbReference type="OrthoDB" id="9781261at2"/>
<dbReference type="Proteomes" id="UP000192601">
    <property type="component" value="Unassembled WGS sequence"/>
</dbReference>
<keyword evidence="9" id="KW-0249">Electron transport</keyword>
<evidence type="ECO:0000256" key="1">
    <source>
        <dbReference type="ARBA" id="ARBA00001971"/>
    </source>
</evidence>
<evidence type="ECO:0000256" key="10">
    <source>
        <dbReference type="ARBA" id="ARBA00022989"/>
    </source>
</evidence>
<dbReference type="InterPro" id="IPR045187">
    <property type="entry name" value="CcO_II"/>
</dbReference>
<dbReference type="Gene3D" id="1.10.287.90">
    <property type="match status" value="1"/>
</dbReference>
<dbReference type="Pfam" id="PF00116">
    <property type="entry name" value="COX2"/>
    <property type="match status" value="1"/>
</dbReference>
<evidence type="ECO:0000256" key="16">
    <source>
        <dbReference type="SAM" id="MobiDB-lite"/>
    </source>
</evidence>
<evidence type="ECO:0000256" key="8">
    <source>
        <dbReference type="ARBA" id="ARBA00022967"/>
    </source>
</evidence>
<evidence type="ECO:0000256" key="15">
    <source>
        <dbReference type="ARBA" id="ARBA00047816"/>
    </source>
</evidence>
<dbReference type="AlphaFoldDB" id="A0A1X0K4X1"/>
<dbReference type="InterPro" id="IPR001505">
    <property type="entry name" value="Copper_CuA"/>
</dbReference>
<keyword evidence="10 17" id="KW-1133">Transmembrane helix</keyword>
<evidence type="ECO:0000256" key="4">
    <source>
        <dbReference type="ARBA" id="ARBA00012949"/>
    </source>
</evidence>
<comment type="catalytic activity">
    <reaction evidence="15">
        <text>4 Fe(II)-[cytochrome c] + O2 + 8 H(+)(in) = 4 Fe(III)-[cytochrome c] + 2 H2O + 4 H(+)(out)</text>
        <dbReference type="Rhea" id="RHEA:11436"/>
        <dbReference type="Rhea" id="RHEA-COMP:10350"/>
        <dbReference type="Rhea" id="RHEA-COMP:14399"/>
        <dbReference type="ChEBI" id="CHEBI:15377"/>
        <dbReference type="ChEBI" id="CHEBI:15378"/>
        <dbReference type="ChEBI" id="CHEBI:15379"/>
        <dbReference type="ChEBI" id="CHEBI:29033"/>
        <dbReference type="ChEBI" id="CHEBI:29034"/>
        <dbReference type="EC" id="7.1.1.9"/>
    </reaction>
</comment>
<evidence type="ECO:0000256" key="5">
    <source>
        <dbReference type="ARBA" id="ARBA00022448"/>
    </source>
</evidence>
<dbReference type="PROSITE" id="PS50857">
    <property type="entry name" value="COX2_CUA"/>
    <property type="match status" value="1"/>
</dbReference>
<reference evidence="19 20" key="1">
    <citation type="submission" date="2017-02" db="EMBL/GenBank/DDBJ databases">
        <title>The new phylogeny of genus Mycobacterium.</title>
        <authorList>
            <person name="Tortoli E."/>
            <person name="Trovato A."/>
            <person name="Cirillo D.M."/>
        </authorList>
    </citation>
    <scope>NUCLEOTIDE SEQUENCE [LARGE SCALE GENOMIC DNA]</scope>
    <source>
        <strain evidence="19 20">DSM 43992</strain>
    </source>
</reference>
<evidence type="ECO:0000256" key="13">
    <source>
        <dbReference type="ARBA" id="ARBA00024688"/>
    </source>
</evidence>
<sequence length="370" mass="41330">MTPREQVRSQRLSQGRFQGRFGSRSGGVRQGMSRRLRPLALAATFGVLALTLSGCSWEDVLGLGWPKGITPQAHVNRELWLGATIASLVVGVIVWGLIFWASAFHRKKATDTELPRQFGYNMPLELVLTVTPFLIISVLFYFTVVVQEKMLHLDKDPEVVVDVTAFQWNWKFGYQRVDFKDGTLTYEGADQARKNAMVSKPEGKDAHGEELVGPVRGLNTSDRTYLNFDKVETLGTSDEIPVLVLPTGKRIQFRLASADVVHTFWVPEFLFKRDVIPNAEANNSVNVFQVDEINRTGAFVGHCAEFCGTYHSMMNFEVRVVPPNDFKAYLQQRIDGKSNAQALQAIGQAPLAVSTHPFDTRRGQLAGSQQ</sequence>
<feature type="region of interest" description="Disordered" evidence="16">
    <location>
        <begin position="1"/>
        <end position="29"/>
    </location>
</feature>
<keyword evidence="5" id="KW-0813">Transport</keyword>
<dbReference type="RefSeq" id="WP_142274695.1">
    <property type="nucleotide sequence ID" value="NZ_MVIJ01000061.1"/>
</dbReference>
<accession>A0A1X0K4X1</accession>
<evidence type="ECO:0000256" key="2">
    <source>
        <dbReference type="ARBA" id="ARBA00004141"/>
    </source>
</evidence>
<evidence type="ECO:0000256" key="3">
    <source>
        <dbReference type="ARBA" id="ARBA00007866"/>
    </source>
</evidence>
<evidence type="ECO:0000256" key="14">
    <source>
        <dbReference type="ARBA" id="ARBA00031399"/>
    </source>
</evidence>
<keyword evidence="12 17" id="KW-0472">Membrane</keyword>
<dbReference type="GO" id="GO:0004129">
    <property type="term" value="F:cytochrome-c oxidase activity"/>
    <property type="evidence" value="ECO:0007669"/>
    <property type="project" value="UniProtKB-EC"/>
</dbReference>
<dbReference type="InterPro" id="IPR008972">
    <property type="entry name" value="Cupredoxin"/>
</dbReference>
<evidence type="ECO:0000256" key="7">
    <source>
        <dbReference type="ARBA" id="ARBA00022723"/>
    </source>
</evidence>
<dbReference type="STRING" id="1783.BST44_25550"/>
<name>A0A1X0K4X1_MYCSC</name>
<feature type="domain" description="Cytochrome oxidase subunit II copper A binding" evidence="18">
    <location>
        <begin position="156"/>
        <end position="332"/>
    </location>
</feature>
<keyword evidence="8" id="KW-1278">Translocase</keyword>
<feature type="transmembrane region" description="Helical" evidence="17">
    <location>
        <begin position="79"/>
        <end position="103"/>
    </location>
</feature>
<keyword evidence="20" id="KW-1185">Reference proteome</keyword>
<keyword evidence="11" id="KW-0186">Copper</keyword>
<evidence type="ECO:0000256" key="17">
    <source>
        <dbReference type="SAM" id="Phobius"/>
    </source>
</evidence>